<dbReference type="Pfam" id="PF22000">
    <property type="entry name" value="DUF6929"/>
    <property type="match status" value="1"/>
</dbReference>
<evidence type="ECO:0000313" key="1">
    <source>
        <dbReference type="EMBL" id="UUC47193.1"/>
    </source>
</evidence>
<proteinExistence type="predicted"/>
<organism evidence="1 2">
    <name type="scientific">Flavobacterium cerinum</name>
    <dbReference type="NCBI Taxonomy" id="2502784"/>
    <lineage>
        <taxon>Bacteria</taxon>
        <taxon>Pseudomonadati</taxon>
        <taxon>Bacteroidota</taxon>
        <taxon>Flavobacteriia</taxon>
        <taxon>Flavobacteriales</taxon>
        <taxon>Flavobacteriaceae</taxon>
        <taxon>Flavobacterium</taxon>
    </lineage>
</organism>
<dbReference type="EMBL" id="CP101751">
    <property type="protein sequence ID" value="UUC47193.1"/>
    <property type="molecule type" value="Genomic_DNA"/>
</dbReference>
<name>A0ABY5IZN6_9FLAO</name>
<dbReference type="InterPro" id="IPR053851">
    <property type="entry name" value="DUF6929"/>
</dbReference>
<reference evidence="1" key="1">
    <citation type="submission" date="2022-07" db="EMBL/GenBank/DDBJ databases">
        <title>Isolation, identification, and degradation of a PFOSA degrading strain from sewage treatment plant.</title>
        <authorList>
            <person name="Zhang L."/>
            <person name="Huo Y."/>
        </authorList>
    </citation>
    <scope>NUCLEOTIDE SEQUENCE</scope>
    <source>
        <strain evidence="1">C1</strain>
    </source>
</reference>
<evidence type="ECO:0000313" key="2">
    <source>
        <dbReference type="Proteomes" id="UP001059844"/>
    </source>
</evidence>
<keyword evidence="2" id="KW-1185">Reference proteome</keyword>
<sequence length="277" mass="30986">MNRFTLELLFQIIGVGSASGLIYNHDHLNIISDNSSYFYEYGVKSSSLKRHPLLENPSENIAKKIKPDFEAITSYADTLYLFGSGSTANRSKMIKVNAQSKEVISVTDISDLYAAMQTFAELNAENFNIEGVAYNGKSWYFFNRGNGATGKNIVFTIEGKNLVDDFNIIFSELKLPKIKGVRSGFTDAILVGDKLYFLAAAEDTSSTYNDGAVLGSLIGRIDIEKMKIDFTKKITDSHKFEGLTLYSDSDQEISFLLCEDNDTEQLQADIYQLRLKK</sequence>
<gene>
    <name evidence="1" type="ORF">NOX80_08340</name>
</gene>
<protein>
    <submittedName>
        <fullName evidence="1">Uncharacterized protein</fullName>
    </submittedName>
</protein>
<accession>A0ABY5IZN6</accession>
<dbReference type="Proteomes" id="UP001059844">
    <property type="component" value="Chromosome"/>
</dbReference>
<dbReference type="RefSeq" id="WP_256552829.1">
    <property type="nucleotide sequence ID" value="NZ_CP101751.1"/>
</dbReference>